<dbReference type="Proteomes" id="UP000429607">
    <property type="component" value="Unassembled WGS sequence"/>
</dbReference>
<evidence type="ECO:0000313" key="6">
    <source>
        <dbReference type="Proteomes" id="UP000435112"/>
    </source>
</evidence>
<sequence>MALSWWRAPLASWRPRCRVPRLVAPLILPPDAGCVVHTVWQRQAREIGGQSRWHSRCSALVTWHGEKGSFPEVH</sequence>
<dbReference type="OrthoDB" id="10268237at2759"/>
<organism evidence="3 5">
    <name type="scientific">Phytophthora rubi</name>
    <dbReference type="NCBI Taxonomy" id="129364"/>
    <lineage>
        <taxon>Eukaryota</taxon>
        <taxon>Sar</taxon>
        <taxon>Stramenopiles</taxon>
        <taxon>Oomycota</taxon>
        <taxon>Peronosporomycetes</taxon>
        <taxon>Peronosporales</taxon>
        <taxon>Peronosporaceae</taxon>
        <taxon>Phytophthora</taxon>
    </lineage>
</organism>
<dbReference type="AlphaFoldDB" id="A0A6A4DNV1"/>
<evidence type="ECO:0000313" key="1">
    <source>
        <dbReference type="EMBL" id="KAE8991236.1"/>
    </source>
</evidence>
<proteinExistence type="predicted"/>
<dbReference type="EMBL" id="QXFU01000910">
    <property type="protein sequence ID" value="KAE9016523.1"/>
    <property type="molecule type" value="Genomic_DNA"/>
</dbReference>
<accession>A0A6A4DNV1</accession>
<evidence type="ECO:0000313" key="2">
    <source>
        <dbReference type="EMBL" id="KAE9016523.1"/>
    </source>
</evidence>
<evidence type="ECO:0000313" key="3">
    <source>
        <dbReference type="EMBL" id="KAE9310497.1"/>
    </source>
</evidence>
<reference evidence="3 5" key="1">
    <citation type="submission" date="2018-08" db="EMBL/GenBank/DDBJ databases">
        <title>Genomic investigation of the strawberry pathogen Phytophthora fragariae indicates pathogenicity is determined by transcriptional variation in three key races.</title>
        <authorList>
            <person name="Adams T.M."/>
            <person name="Armitage A.D."/>
            <person name="Sobczyk M.K."/>
            <person name="Bates H.J."/>
            <person name="Dunwell J.M."/>
            <person name="Nellist C.F."/>
            <person name="Harrison R.J."/>
        </authorList>
    </citation>
    <scope>NUCLEOTIDE SEQUENCE [LARGE SCALE GENOMIC DNA]</scope>
    <source>
        <strain evidence="1 4">SCRP249</strain>
        <strain evidence="2 6">SCRP324</strain>
        <strain evidence="3 5">SCRP333</strain>
    </source>
</reference>
<keyword evidence="5" id="KW-1185">Reference proteome</keyword>
<dbReference type="Proteomes" id="UP000434957">
    <property type="component" value="Unassembled WGS sequence"/>
</dbReference>
<evidence type="ECO:0000313" key="4">
    <source>
        <dbReference type="Proteomes" id="UP000429607"/>
    </source>
</evidence>
<dbReference type="Proteomes" id="UP000435112">
    <property type="component" value="Unassembled WGS sequence"/>
</dbReference>
<gene>
    <name evidence="1" type="ORF">PR001_g21282</name>
    <name evidence="2" type="ORF">PR002_g13630</name>
    <name evidence="3" type="ORF">PR003_g20251</name>
</gene>
<name>A0A6A4DNV1_9STRA</name>
<dbReference type="EMBL" id="QXFV01002203">
    <property type="protein sequence ID" value="KAE8991236.1"/>
    <property type="molecule type" value="Genomic_DNA"/>
</dbReference>
<evidence type="ECO:0000313" key="5">
    <source>
        <dbReference type="Proteomes" id="UP000434957"/>
    </source>
</evidence>
<dbReference type="EMBL" id="QXFT01001782">
    <property type="protein sequence ID" value="KAE9310497.1"/>
    <property type="molecule type" value="Genomic_DNA"/>
</dbReference>
<protein>
    <submittedName>
        <fullName evidence="3">Uncharacterized protein</fullName>
    </submittedName>
</protein>
<comment type="caution">
    <text evidence="3">The sequence shown here is derived from an EMBL/GenBank/DDBJ whole genome shotgun (WGS) entry which is preliminary data.</text>
</comment>